<protein>
    <recommendedName>
        <fullName evidence="3">C3HC-type domain-containing protein</fullName>
    </recommendedName>
</protein>
<evidence type="ECO:0000256" key="1">
    <source>
        <dbReference type="ARBA" id="ARBA00004123"/>
    </source>
</evidence>
<sequence>MSADTFASSSTAAEIPIEKIREMKRKACEKLSTLIQAISSTTSVKRSKASAESFFTYKQLIKSYKFELWAGNEVSPRELAVHGWECKARDKVQCIACKQYLCTSLPKITDVDIAVYNRCLR</sequence>
<keyword evidence="2" id="KW-0539">Nucleus</keyword>
<keyword evidence="5" id="KW-1185">Reference proteome</keyword>
<dbReference type="SUPFAM" id="SSF57924">
    <property type="entry name" value="Inhibitor of apoptosis (IAP) repeat"/>
    <property type="match status" value="1"/>
</dbReference>
<reference evidence="4 5" key="1">
    <citation type="submission" date="2014-03" db="EMBL/GenBank/DDBJ databases">
        <title>Draft genome of the hookworm Oesophagostomum dentatum.</title>
        <authorList>
            <person name="Mitreva M."/>
        </authorList>
    </citation>
    <scope>NUCLEOTIDE SEQUENCE [LARGE SCALE GENOMIC DNA]</scope>
    <source>
        <strain evidence="4 5">OD-Hann</strain>
    </source>
</reference>
<evidence type="ECO:0000313" key="4">
    <source>
        <dbReference type="EMBL" id="KHJ75028.1"/>
    </source>
</evidence>
<dbReference type="GO" id="GO:0008270">
    <property type="term" value="F:zinc ion binding"/>
    <property type="evidence" value="ECO:0007669"/>
    <property type="project" value="InterPro"/>
</dbReference>
<dbReference type="GO" id="GO:0005634">
    <property type="term" value="C:nucleus"/>
    <property type="evidence" value="ECO:0007669"/>
    <property type="project" value="UniProtKB-SubCell"/>
</dbReference>
<proteinExistence type="predicted"/>
<dbReference type="AlphaFoldDB" id="A0A0B1RPN1"/>
<dbReference type="EMBL" id="KN613150">
    <property type="protein sequence ID" value="KHJ75028.1"/>
    <property type="molecule type" value="Genomic_DNA"/>
</dbReference>
<dbReference type="Pfam" id="PF07967">
    <property type="entry name" value="zf-C3HC"/>
    <property type="match status" value="1"/>
</dbReference>
<evidence type="ECO:0000259" key="3">
    <source>
        <dbReference type="Pfam" id="PF07967"/>
    </source>
</evidence>
<comment type="subcellular location">
    <subcellularLocation>
        <location evidence="1">Nucleus</location>
    </subcellularLocation>
</comment>
<organism evidence="4 5">
    <name type="scientific">Oesophagostomum dentatum</name>
    <name type="common">Nodular worm</name>
    <dbReference type="NCBI Taxonomy" id="61180"/>
    <lineage>
        <taxon>Eukaryota</taxon>
        <taxon>Metazoa</taxon>
        <taxon>Ecdysozoa</taxon>
        <taxon>Nematoda</taxon>
        <taxon>Chromadorea</taxon>
        <taxon>Rhabditida</taxon>
        <taxon>Rhabditina</taxon>
        <taxon>Rhabditomorpha</taxon>
        <taxon>Strongyloidea</taxon>
        <taxon>Strongylidae</taxon>
        <taxon>Oesophagostomum</taxon>
    </lineage>
</organism>
<dbReference type="InterPro" id="IPR012935">
    <property type="entry name" value="NuBaID_N"/>
</dbReference>
<accession>A0A0B1RPN1</accession>
<evidence type="ECO:0000256" key="2">
    <source>
        <dbReference type="ARBA" id="ARBA00023242"/>
    </source>
</evidence>
<evidence type="ECO:0000313" key="5">
    <source>
        <dbReference type="Proteomes" id="UP000053660"/>
    </source>
</evidence>
<dbReference type="OrthoDB" id="5788149at2759"/>
<feature type="domain" description="C3HC-type" evidence="3">
    <location>
        <begin position="56"/>
        <end position="117"/>
    </location>
</feature>
<dbReference type="Proteomes" id="UP000053660">
    <property type="component" value="Unassembled WGS sequence"/>
</dbReference>
<name>A0A0B1RPN1_OESDE</name>
<gene>
    <name evidence="4" type="ORF">OESDEN_25356</name>
</gene>